<sequence length="139" mass="16018">MYKINPQLEKSILLFVIIFTVTFTHQVFAQEGAPKLSPEQFDIQAHQKKKNVILDIRTPEETAEGYIEGAEFINFLGDNFEEEIKKLNKNRTYYVYCRSAKRTIPATEKMKALGFKKVYMLEGGLNNWVAAGKPLKKPE</sequence>
<dbReference type="PANTHER" id="PTHR43031">
    <property type="entry name" value="FAD-DEPENDENT OXIDOREDUCTASE"/>
    <property type="match status" value="1"/>
</dbReference>
<evidence type="ECO:0000313" key="3">
    <source>
        <dbReference type="Proteomes" id="UP001597414"/>
    </source>
</evidence>
<name>A0ABW5B979_9BACT</name>
<dbReference type="InterPro" id="IPR036873">
    <property type="entry name" value="Rhodanese-like_dom_sf"/>
</dbReference>
<dbReference type="InterPro" id="IPR050229">
    <property type="entry name" value="GlpE_sulfurtransferase"/>
</dbReference>
<reference evidence="3" key="1">
    <citation type="journal article" date="2019" name="Int. J. Syst. Evol. Microbiol.">
        <title>The Global Catalogue of Microorganisms (GCM) 10K type strain sequencing project: providing services to taxonomists for standard genome sequencing and annotation.</title>
        <authorList>
            <consortium name="The Broad Institute Genomics Platform"/>
            <consortium name="The Broad Institute Genome Sequencing Center for Infectious Disease"/>
            <person name="Wu L."/>
            <person name="Ma J."/>
        </authorList>
    </citation>
    <scope>NUCLEOTIDE SEQUENCE [LARGE SCALE GENOMIC DNA]</scope>
    <source>
        <strain evidence="3">KCTC 19812</strain>
    </source>
</reference>
<dbReference type="Pfam" id="PF00581">
    <property type="entry name" value="Rhodanese"/>
    <property type="match status" value="1"/>
</dbReference>
<dbReference type="PROSITE" id="PS50206">
    <property type="entry name" value="RHODANESE_3"/>
    <property type="match status" value="1"/>
</dbReference>
<evidence type="ECO:0000313" key="2">
    <source>
        <dbReference type="EMBL" id="MFD2201794.1"/>
    </source>
</evidence>
<dbReference type="SMART" id="SM00450">
    <property type="entry name" value="RHOD"/>
    <property type="match status" value="1"/>
</dbReference>
<dbReference type="RefSeq" id="WP_380801793.1">
    <property type="nucleotide sequence ID" value="NZ_JBHUIV010000015.1"/>
</dbReference>
<evidence type="ECO:0000259" key="1">
    <source>
        <dbReference type="PROSITE" id="PS50206"/>
    </source>
</evidence>
<comment type="caution">
    <text evidence="2">The sequence shown here is derived from an EMBL/GenBank/DDBJ whole genome shotgun (WGS) entry which is preliminary data.</text>
</comment>
<dbReference type="CDD" id="cd00158">
    <property type="entry name" value="RHOD"/>
    <property type="match status" value="1"/>
</dbReference>
<accession>A0ABW5B979</accession>
<gene>
    <name evidence="2" type="ORF">ACFSKV_09460</name>
</gene>
<dbReference type="Gene3D" id="3.40.250.10">
    <property type="entry name" value="Rhodanese-like domain"/>
    <property type="match status" value="1"/>
</dbReference>
<organism evidence="2 3">
    <name type="scientific">Shivajiella indica</name>
    <dbReference type="NCBI Taxonomy" id="872115"/>
    <lineage>
        <taxon>Bacteria</taxon>
        <taxon>Pseudomonadati</taxon>
        <taxon>Bacteroidota</taxon>
        <taxon>Cytophagia</taxon>
        <taxon>Cytophagales</taxon>
        <taxon>Cyclobacteriaceae</taxon>
        <taxon>Shivajiella</taxon>
    </lineage>
</organism>
<keyword evidence="3" id="KW-1185">Reference proteome</keyword>
<dbReference type="Proteomes" id="UP001597414">
    <property type="component" value="Unassembled WGS sequence"/>
</dbReference>
<feature type="domain" description="Rhodanese" evidence="1">
    <location>
        <begin position="47"/>
        <end position="137"/>
    </location>
</feature>
<dbReference type="PANTHER" id="PTHR43031:SF1">
    <property type="entry name" value="PYRIDINE NUCLEOTIDE-DISULPHIDE OXIDOREDUCTASE"/>
    <property type="match status" value="1"/>
</dbReference>
<proteinExistence type="predicted"/>
<dbReference type="EMBL" id="JBHUIV010000015">
    <property type="protein sequence ID" value="MFD2201794.1"/>
    <property type="molecule type" value="Genomic_DNA"/>
</dbReference>
<protein>
    <submittedName>
        <fullName evidence="2">Rhodanese-like domain-containing protein</fullName>
    </submittedName>
</protein>
<dbReference type="InterPro" id="IPR001763">
    <property type="entry name" value="Rhodanese-like_dom"/>
</dbReference>
<dbReference type="SUPFAM" id="SSF52821">
    <property type="entry name" value="Rhodanese/Cell cycle control phosphatase"/>
    <property type="match status" value="1"/>
</dbReference>